<dbReference type="AlphaFoldDB" id="A0A9W9P9N8"/>
<keyword evidence="1" id="KW-0175">Coiled coil</keyword>
<feature type="region of interest" description="Disordered" evidence="2">
    <location>
        <begin position="88"/>
        <end position="114"/>
    </location>
</feature>
<dbReference type="EMBL" id="JAPQKT010000002">
    <property type="protein sequence ID" value="KAJ5240315.1"/>
    <property type="molecule type" value="Genomic_DNA"/>
</dbReference>
<dbReference type="GeneID" id="81379993"/>
<evidence type="ECO:0000313" key="4">
    <source>
        <dbReference type="Proteomes" id="UP001147733"/>
    </source>
</evidence>
<protein>
    <submittedName>
        <fullName evidence="3">Uncharacterized protein</fullName>
    </submittedName>
</protein>
<evidence type="ECO:0000256" key="2">
    <source>
        <dbReference type="SAM" id="MobiDB-lite"/>
    </source>
</evidence>
<accession>A0A9W9P9N8</accession>
<gene>
    <name evidence="3" type="ORF">N7469_001906</name>
</gene>
<evidence type="ECO:0000313" key="3">
    <source>
        <dbReference type="EMBL" id="KAJ5240315.1"/>
    </source>
</evidence>
<dbReference type="Proteomes" id="UP001147733">
    <property type="component" value="Unassembled WGS sequence"/>
</dbReference>
<keyword evidence="4" id="KW-1185">Reference proteome</keyword>
<reference evidence="3" key="1">
    <citation type="submission" date="2022-11" db="EMBL/GenBank/DDBJ databases">
        <authorList>
            <person name="Petersen C."/>
        </authorList>
    </citation>
    <scope>NUCLEOTIDE SEQUENCE</scope>
    <source>
        <strain evidence="3">IBT 23319</strain>
    </source>
</reference>
<feature type="region of interest" description="Disordered" evidence="2">
    <location>
        <begin position="195"/>
        <end position="219"/>
    </location>
</feature>
<sequence>MNLTSNQRRARARQQCREALTAHIYERLGITVAPQDVRLQPSTDSDYAWSVMPGKEYLLDTNLGNGSVGLYQEIQQHLGSMIEAVAPRQRDTRHADTTSSVESHTPEPASASFTDKIKQLEDENFSLAFELEGTRAQLEELESQGRQWQAEMRDRQEELEECRSSAYELQSELEWARHGIGAAVKALEGTQLLRKGGGSVEFGQGRSRSSSPASSYVEE</sequence>
<reference evidence="3" key="2">
    <citation type="journal article" date="2023" name="IMA Fungus">
        <title>Comparative genomic study of the Penicillium genus elucidates a diverse pangenome and 15 lateral gene transfer events.</title>
        <authorList>
            <person name="Petersen C."/>
            <person name="Sorensen T."/>
            <person name="Nielsen M.R."/>
            <person name="Sondergaard T.E."/>
            <person name="Sorensen J.L."/>
            <person name="Fitzpatrick D.A."/>
            <person name="Frisvad J.C."/>
            <person name="Nielsen K.L."/>
        </authorList>
    </citation>
    <scope>NUCLEOTIDE SEQUENCE</scope>
    <source>
        <strain evidence="3">IBT 23319</strain>
    </source>
</reference>
<proteinExistence type="predicted"/>
<feature type="coiled-coil region" evidence="1">
    <location>
        <begin position="131"/>
        <end position="158"/>
    </location>
</feature>
<comment type="caution">
    <text evidence="3">The sequence shown here is derived from an EMBL/GenBank/DDBJ whole genome shotgun (WGS) entry which is preliminary data.</text>
</comment>
<dbReference type="RefSeq" id="XP_056503320.1">
    <property type="nucleotide sequence ID" value="XM_056640826.1"/>
</dbReference>
<feature type="compositionally biased region" description="Low complexity" evidence="2">
    <location>
        <begin position="206"/>
        <end position="219"/>
    </location>
</feature>
<dbReference type="OrthoDB" id="5428321at2759"/>
<evidence type="ECO:0000256" key="1">
    <source>
        <dbReference type="SAM" id="Coils"/>
    </source>
</evidence>
<name>A0A9W9P9N8_PENCI</name>
<organism evidence="3 4">
    <name type="scientific">Penicillium citrinum</name>
    <dbReference type="NCBI Taxonomy" id="5077"/>
    <lineage>
        <taxon>Eukaryota</taxon>
        <taxon>Fungi</taxon>
        <taxon>Dikarya</taxon>
        <taxon>Ascomycota</taxon>
        <taxon>Pezizomycotina</taxon>
        <taxon>Eurotiomycetes</taxon>
        <taxon>Eurotiomycetidae</taxon>
        <taxon>Eurotiales</taxon>
        <taxon>Aspergillaceae</taxon>
        <taxon>Penicillium</taxon>
    </lineage>
</organism>